<dbReference type="PANTHER" id="PTHR35525:SF3">
    <property type="entry name" value="BLL6575 PROTEIN"/>
    <property type="match status" value="1"/>
</dbReference>
<dbReference type="Pfam" id="PF11706">
    <property type="entry name" value="zf-CGNR"/>
    <property type="match status" value="1"/>
</dbReference>
<dbReference type="EMBL" id="JADBEF010000001">
    <property type="protein sequence ID" value="MBE1561205.1"/>
    <property type="molecule type" value="Genomic_DNA"/>
</dbReference>
<comment type="caution">
    <text evidence="2">The sequence shown here is derived from an EMBL/GenBank/DDBJ whole genome shotgun (WGS) entry which is preliminary data.</text>
</comment>
<organism evidence="2 3">
    <name type="scientific">Nonomuraea africana</name>
    <dbReference type="NCBI Taxonomy" id="46171"/>
    <lineage>
        <taxon>Bacteria</taxon>
        <taxon>Bacillati</taxon>
        <taxon>Actinomycetota</taxon>
        <taxon>Actinomycetes</taxon>
        <taxon>Streptosporangiales</taxon>
        <taxon>Streptosporangiaceae</taxon>
        <taxon>Nonomuraea</taxon>
    </lineage>
</organism>
<dbReference type="InterPro" id="IPR010852">
    <property type="entry name" value="ABATE"/>
</dbReference>
<reference evidence="2 3" key="1">
    <citation type="submission" date="2020-10" db="EMBL/GenBank/DDBJ databases">
        <title>Sequencing the genomes of 1000 actinobacteria strains.</title>
        <authorList>
            <person name="Klenk H.-P."/>
        </authorList>
    </citation>
    <scope>NUCLEOTIDE SEQUENCE [LARGE SCALE GENOMIC DNA]</scope>
    <source>
        <strain evidence="2 3">DSM 43748</strain>
    </source>
</reference>
<dbReference type="Pfam" id="PF07336">
    <property type="entry name" value="ABATE"/>
    <property type="match status" value="1"/>
</dbReference>
<keyword evidence="3" id="KW-1185">Reference proteome</keyword>
<protein>
    <submittedName>
        <fullName evidence="2">RNA-binding Zn ribbon-like protein</fullName>
    </submittedName>
</protein>
<dbReference type="InterPro" id="IPR021005">
    <property type="entry name" value="Znf_CGNR"/>
</dbReference>
<proteinExistence type="predicted"/>
<dbReference type="SUPFAM" id="SSF160904">
    <property type="entry name" value="Jann2411-like"/>
    <property type="match status" value="1"/>
</dbReference>
<dbReference type="Proteomes" id="UP000661607">
    <property type="component" value="Unassembled WGS sequence"/>
</dbReference>
<dbReference type="InterPro" id="IPR023286">
    <property type="entry name" value="ABATE_dom_sf"/>
</dbReference>
<evidence type="ECO:0000313" key="3">
    <source>
        <dbReference type="Proteomes" id="UP000661607"/>
    </source>
</evidence>
<dbReference type="Gene3D" id="1.10.3300.10">
    <property type="entry name" value="Jann2411-like domain"/>
    <property type="match status" value="1"/>
</dbReference>
<accession>A0ABR9KGU4</accession>
<gene>
    <name evidence="2" type="ORF">H4W81_003984</name>
</gene>
<evidence type="ECO:0000313" key="2">
    <source>
        <dbReference type="EMBL" id="MBE1561205.1"/>
    </source>
</evidence>
<name>A0ABR9KGU4_9ACTN</name>
<evidence type="ECO:0000259" key="1">
    <source>
        <dbReference type="Pfam" id="PF11706"/>
    </source>
</evidence>
<dbReference type="PANTHER" id="PTHR35525">
    <property type="entry name" value="BLL6575 PROTEIN"/>
    <property type="match status" value="1"/>
</dbReference>
<feature type="domain" description="Zinc finger CGNR" evidence="1">
    <location>
        <begin position="146"/>
        <end position="188"/>
    </location>
</feature>
<sequence length="192" mass="20248">MMFDGHVALLLEAAVSLVNVLTDGAERGRPYTAPRGDDLPAAVDAALPSHGTGPRTITVEEAAYLVRTAEQMRRVFEAVHAQRVAEAAGVVNALLLDTGARPQLDQVPGEPWQVHFHGPDDSLAVGWSAGCAAGLALAIGSDLGGRLGVCQAVMCDRVYVDGSRNAVRQFCSSACRSRTKAAAFRERQHASS</sequence>